<dbReference type="Gene3D" id="3.40.50.10490">
    <property type="entry name" value="Glucose-6-phosphate isomerase like protein, domain 1"/>
    <property type="match status" value="1"/>
</dbReference>
<evidence type="ECO:0000259" key="5">
    <source>
        <dbReference type="PROSITE" id="PS51464"/>
    </source>
</evidence>
<keyword evidence="2" id="KW-0238">DNA-binding</keyword>
<dbReference type="PANTHER" id="PTHR30514">
    <property type="entry name" value="GLUCOKINASE"/>
    <property type="match status" value="1"/>
</dbReference>
<evidence type="ECO:0000313" key="7">
    <source>
        <dbReference type="Proteomes" id="UP001596150"/>
    </source>
</evidence>
<dbReference type="SUPFAM" id="SSF53697">
    <property type="entry name" value="SIS domain"/>
    <property type="match status" value="1"/>
</dbReference>
<keyword evidence="3" id="KW-0804">Transcription</keyword>
<evidence type="ECO:0000313" key="6">
    <source>
        <dbReference type="EMBL" id="MFC5514909.1"/>
    </source>
</evidence>
<dbReference type="InterPro" id="IPR009057">
    <property type="entry name" value="Homeodomain-like_sf"/>
</dbReference>
<gene>
    <name evidence="6" type="ORF">ACFPP9_03920</name>
</gene>
<protein>
    <submittedName>
        <fullName evidence="6">MurR/RpiR family transcriptional regulator</fullName>
    </submittedName>
</protein>
<dbReference type="InterPro" id="IPR035472">
    <property type="entry name" value="RpiR-like_SIS"/>
</dbReference>
<reference evidence="7" key="1">
    <citation type="journal article" date="2019" name="Int. J. Syst. Evol. Microbiol.">
        <title>The Global Catalogue of Microorganisms (GCM) 10K type strain sequencing project: providing services to taxonomists for standard genome sequencing and annotation.</title>
        <authorList>
            <consortium name="The Broad Institute Genomics Platform"/>
            <consortium name="The Broad Institute Genome Sequencing Center for Infectious Disease"/>
            <person name="Wu L."/>
            <person name="Ma J."/>
        </authorList>
    </citation>
    <scope>NUCLEOTIDE SEQUENCE [LARGE SCALE GENOMIC DNA]</scope>
    <source>
        <strain evidence="7">KACC 12633</strain>
    </source>
</reference>
<keyword evidence="7" id="KW-1185">Reference proteome</keyword>
<comment type="caution">
    <text evidence="6">The sequence shown here is derived from an EMBL/GenBank/DDBJ whole genome shotgun (WGS) entry which is preliminary data.</text>
</comment>
<feature type="domain" description="HTH rpiR-type" evidence="4">
    <location>
        <begin position="2"/>
        <end position="78"/>
    </location>
</feature>
<dbReference type="InterPro" id="IPR000281">
    <property type="entry name" value="HTH_RpiR"/>
</dbReference>
<proteinExistence type="predicted"/>
<dbReference type="PANTHER" id="PTHR30514:SF1">
    <property type="entry name" value="HTH-TYPE TRANSCRIPTIONAL REGULATOR HEXR-RELATED"/>
    <property type="match status" value="1"/>
</dbReference>
<dbReference type="PROSITE" id="PS51071">
    <property type="entry name" value="HTH_RPIR"/>
    <property type="match status" value="1"/>
</dbReference>
<keyword evidence="1" id="KW-0805">Transcription regulation</keyword>
<dbReference type="Gene3D" id="1.10.10.10">
    <property type="entry name" value="Winged helix-like DNA-binding domain superfamily/Winged helix DNA-binding domain"/>
    <property type="match status" value="1"/>
</dbReference>
<organism evidence="6 7">
    <name type="scientific">Kaistia terrae</name>
    <dbReference type="NCBI Taxonomy" id="537017"/>
    <lineage>
        <taxon>Bacteria</taxon>
        <taxon>Pseudomonadati</taxon>
        <taxon>Pseudomonadota</taxon>
        <taxon>Alphaproteobacteria</taxon>
        <taxon>Hyphomicrobiales</taxon>
        <taxon>Kaistiaceae</taxon>
        <taxon>Kaistia</taxon>
    </lineage>
</organism>
<dbReference type="Proteomes" id="UP001596150">
    <property type="component" value="Unassembled WGS sequence"/>
</dbReference>
<dbReference type="RefSeq" id="WP_266342929.1">
    <property type="nucleotide sequence ID" value="NZ_JAPKNH010000002.1"/>
</dbReference>
<feature type="domain" description="SIS" evidence="5">
    <location>
        <begin position="128"/>
        <end position="268"/>
    </location>
</feature>
<dbReference type="CDD" id="cd05013">
    <property type="entry name" value="SIS_RpiR"/>
    <property type="match status" value="1"/>
</dbReference>
<evidence type="ECO:0000256" key="3">
    <source>
        <dbReference type="ARBA" id="ARBA00023163"/>
    </source>
</evidence>
<dbReference type="PROSITE" id="PS51464">
    <property type="entry name" value="SIS"/>
    <property type="match status" value="1"/>
</dbReference>
<dbReference type="InterPro" id="IPR046348">
    <property type="entry name" value="SIS_dom_sf"/>
</dbReference>
<sequence length="290" mass="31892">MEDPIHRLQSMERFSSNALEKLARFTMENREAIPSMAIAEFAHEAKVSQTTVVRLCKELGYAGYREFRIAMAESRGHRRGADLLGIDMPAYTGASTEIGTIAKHVIRINADILSDTFDLLDFAVIEQAIDLILSSSHVHMIGFGSSAPVALDVYQRFLRLGIPSSFHSDPHVVAIISANAPRGSMFFGISYSGTTRDIVECLETVRERRLRSLILTSVSASPAARAADVALISALRGSQLAAETISSRISQLAIIDILFAGLAMRHPWKPELVEALERELKKKRMDPQGA</sequence>
<dbReference type="Pfam" id="PF01380">
    <property type="entry name" value="SIS"/>
    <property type="match status" value="1"/>
</dbReference>
<dbReference type="EMBL" id="JBHSML010000002">
    <property type="protein sequence ID" value="MFC5514909.1"/>
    <property type="molecule type" value="Genomic_DNA"/>
</dbReference>
<dbReference type="SUPFAM" id="SSF46689">
    <property type="entry name" value="Homeodomain-like"/>
    <property type="match status" value="1"/>
</dbReference>
<dbReference type="InterPro" id="IPR036388">
    <property type="entry name" value="WH-like_DNA-bd_sf"/>
</dbReference>
<dbReference type="InterPro" id="IPR001347">
    <property type="entry name" value="SIS_dom"/>
</dbReference>
<accession>A0ABW0PS67</accession>
<name>A0ABW0PS67_9HYPH</name>
<dbReference type="Pfam" id="PF01418">
    <property type="entry name" value="HTH_6"/>
    <property type="match status" value="1"/>
</dbReference>
<evidence type="ECO:0000256" key="2">
    <source>
        <dbReference type="ARBA" id="ARBA00023125"/>
    </source>
</evidence>
<evidence type="ECO:0000259" key="4">
    <source>
        <dbReference type="PROSITE" id="PS51071"/>
    </source>
</evidence>
<dbReference type="InterPro" id="IPR047640">
    <property type="entry name" value="RpiR-like"/>
</dbReference>
<evidence type="ECO:0000256" key="1">
    <source>
        <dbReference type="ARBA" id="ARBA00023015"/>
    </source>
</evidence>